<organism evidence="1 2">
    <name type="scientific">Cladophialophora psammophila CBS 110553</name>
    <dbReference type="NCBI Taxonomy" id="1182543"/>
    <lineage>
        <taxon>Eukaryota</taxon>
        <taxon>Fungi</taxon>
        <taxon>Dikarya</taxon>
        <taxon>Ascomycota</taxon>
        <taxon>Pezizomycotina</taxon>
        <taxon>Eurotiomycetes</taxon>
        <taxon>Chaetothyriomycetidae</taxon>
        <taxon>Chaetothyriales</taxon>
        <taxon>Herpotrichiellaceae</taxon>
        <taxon>Cladophialophora</taxon>
    </lineage>
</organism>
<comment type="caution">
    <text evidence="1">The sequence shown here is derived from an EMBL/GenBank/DDBJ whole genome shotgun (WGS) entry which is preliminary data.</text>
</comment>
<evidence type="ECO:0000313" key="2">
    <source>
        <dbReference type="Proteomes" id="UP000019471"/>
    </source>
</evidence>
<protein>
    <submittedName>
        <fullName evidence="1">Uncharacterized protein</fullName>
    </submittedName>
</protein>
<dbReference type="GeneID" id="19196597"/>
<sequence>MKKEWAEKMVHLLSPSNILVCVEFPLYKDPNEQSPPWGLQGLYWNLLGEGVDGILHESGAGHSRQGWWKRLLSYSPERTCEVREGTDMVSMWRLT</sequence>
<dbReference type="AlphaFoldDB" id="W9W0A2"/>
<proteinExistence type="predicted"/>
<keyword evidence="2" id="KW-1185">Reference proteome</keyword>
<dbReference type="Proteomes" id="UP000019471">
    <property type="component" value="Unassembled WGS sequence"/>
</dbReference>
<dbReference type="RefSeq" id="XP_007750670.1">
    <property type="nucleotide sequence ID" value="XM_007752480.1"/>
</dbReference>
<dbReference type="STRING" id="1182543.W9W0A2"/>
<evidence type="ECO:0000313" key="1">
    <source>
        <dbReference type="EMBL" id="EXJ61353.1"/>
    </source>
</evidence>
<dbReference type="OrthoDB" id="276151at2759"/>
<name>W9W0A2_9EURO</name>
<accession>W9W0A2</accession>
<dbReference type="HOGENOM" id="CLU_2372611_0_0_1"/>
<gene>
    <name evidence="1" type="ORF">A1O5_11911</name>
</gene>
<dbReference type="EMBL" id="AMGX01000029">
    <property type="protein sequence ID" value="EXJ61353.1"/>
    <property type="molecule type" value="Genomic_DNA"/>
</dbReference>
<reference evidence="1 2" key="1">
    <citation type="submission" date="2013-03" db="EMBL/GenBank/DDBJ databases">
        <title>The Genome Sequence of Cladophialophora psammophila CBS 110553.</title>
        <authorList>
            <consortium name="The Broad Institute Genomics Platform"/>
            <person name="Cuomo C."/>
            <person name="de Hoog S."/>
            <person name="Gorbushina A."/>
            <person name="Walker B."/>
            <person name="Young S.K."/>
            <person name="Zeng Q."/>
            <person name="Gargeya S."/>
            <person name="Fitzgerald M."/>
            <person name="Haas B."/>
            <person name="Abouelleil A."/>
            <person name="Allen A.W."/>
            <person name="Alvarado L."/>
            <person name="Arachchi H.M."/>
            <person name="Berlin A.M."/>
            <person name="Chapman S.B."/>
            <person name="Gainer-Dewar J."/>
            <person name="Goldberg J."/>
            <person name="Griggs A."/>
            <person name="Gujja S."/>
            <person name="Hansen M."/>
            <person name="Howarth C."/>
            <person name="Imamovic A."/>
            <person name="Ireland A."/>
            <person name="Larimer J."/>
            <person name="McCowan C."/>
            <person name="Murphy C."/>
            <person name="Pearson M."/>
            <person name="Poon T.W."/>
            <person name="Priest M."/>
            <person name="Roberts A."/>
            <person name="Saif S."/>
            <person name="Shea T."/>
            <person name="Sisk P."/>
            <person name="Sykes S."/>
            <person name="Wortman J."/>
            <person name="Nusbaum C."/>
            <person name="Birren B."/>
        </authorList>
    </citation>
    <scope>NUCLEOTIDE SEQUENCE [LARGE SCALE GENOMIC DNA]</scope>
    <source>
        <strain evidence="1 2">CBS 110553</strain>
    </source>
</reference>